<dbReference type="GO" id="GO:0016788">
    <property type="term" value="F:hydrolase activity, acting on ester bonds"/>
    <property type="evidence" value="ECO:0007669"/>
    <property type="project" value="InterPro"/>
</dbReference>
<dbReference type="GO" id="GO:0046872">
    <property type="term" value="F:metal ion binding"/>
    <property type="evidence" value="ECO:0007669"/>
    <property type="project" value="UniProtKB-KW"/>
</dbReference>
<dbReference type="CDD" id="cd01310">
    <property type="entry name" value="TatD_DNAse"/>
    <property type="match status" value="1"/>
</dbReference>
<dbReference type="AlphaFoldDB" id="A0A2A9E053"/>
<evidence type="ECO:0000313" key="2">
    <source>
        <dbReference type="EMBL" id="PFG32318.1"/>
    </source>
</evidence>
<feature type="binding site" evidence="1">
    <location>
        <position position="26"/>
    </location>
    <ligand>
        <name>a divalent metal cation</name>
        <dbReference type="ChEBI" id="CHEBI:60240"/>
        <label>1</label>
    </ligand>
</feature>
<evidence type="ECO:0000313" key="3">
    <source>
        <dbReference type="Proteomes" id="UP000225548"/>
    </source>
</evidence>
<accession>A0A2A9E053</accession>
<dbReference type="GO" id="GO:0005829">
    <property type="term" value="C:cytosol"/>
    <property type="evidence" value="ECO:0007669"/>
    <property type="project" value="TreeGrafter"/>
</dbReference>
<dbReference type="InterPro" id="IPR001130">
    <property type="entry name" value="TatD-like"/>
</dbReference>
<proteinExistence type="predicted"/>
<feature type="binding site" evidence="1">
    <location>
        <position position="177"/>
    </location>
    <ligand>
        <name>a divalent metal cation</name>
        <dbReference type="ChEBI" id="CHEBI:60240"/>
        <label>2</label>
    </ligand>
</feature>
<name>A0A2A9E053_9MICO</name>
<comment type="caution">
    <text evidence="2">The sequence shown here is derived from an EMBL/GenBank/DDBJ whole genome shotgun (WGS) entry which is preliminary data.</text>
</comment>
<feature type="binding site" evidence="1">
    <location>
        <position position="201"/>
    </location>
    <ligand>
        <name>a divalent metal cation</name>
        <dbReference type="ChEBI" id="CHEBI:60240"/>
        <label>2</label>
    </ligand>
</feature>
<sequence length="303" mass="32611">MARVRDRSWPPAPEVLPRPVVDNHTHLDSIAQVLADGEPVPTVAQLIADATAVGVTRMVQVGCDLPAARWTDAAVREHPALVGAVAIHPNEAPLHAGVREVGPDGLDPSVREHHGVDLDTAIAEIASIARTNDRVRAIGETGMDLFRTGERGVAVQREAFRAHVALAKELGIALQIHDRDAHAEVLDVLAKDGAPDRTVFHCYSGDAAMAEHCVREGWFLSFAGPVTFGANDGLREALRRTPLSQVLVETDAPYLTPHPFRGRPNAPYLVPVTLRTIAAVHDVDLATVCDTVSATSERLYGPW</sequence>
<feature type="binding site" evidence="1">
    <location>
        <position position="140"/>
    </location>
    <ligand>
        <name>a divalent metal cation</name>
        <dbReference type="ChEBI" id="CHEBI:60240"/>
        <label>1</label>
    </ligand>
</feature>
<dbReference type="PIRSF" id="PIRSF005902">
    <property type="entry name" value="DNase_TatD"/>
    <property type="match status" value="1"/>
</dbReference>
<organism evidence="2 3">
    <name type="scientific">Sanguibacter antarcticus</name>
    <dbReference type="NCBI Taxonomy" id="372484"/>
    <lineage>
        <taxon>Bacteria</taxon>
        <taxon>Bacillati</taxon>
        <taxon>Actinomycetota</taxon>
        <taxon>Actinomycetes</taxon>
        <taxon>Micrococcales</taxon>
        <taxon>Sanguibacteraceae</taxon>
        <taxon>Sanguibacter</taxon>
    </lineage>
</organism>
<dbReference type="Gene3D" id="3.20.20.140">
    <property type="entry name" value="Metal-dependent hydrolases"/>
    <property type="match status" value="1"/>
</dbReference>
<dbReference type="RefSeq" id="WP_098453708.1">
    <property type="nucleotide sequence ID" value="NZ_PDJG01000001.1"/>
</dbReference>
<protein>
    <submittedName>
        <fullName evidence="2">TatD DNase family protein</fullName>
    </submittedName>
</protein>
<dbReference type="SUPFAM" id="SSF51556">
    <property type="entry name" value="Metallo-dependent hydrolases"/>
    <property type="match status" value="1"/>
</dbReference>
<keyword evidence="1" id="KW-0479">Metal-binding</keyword>
<feature type="binding site" evidence="1">
    <location>
        <position position="251"/>
    </location>
    <ligand>
        <name>a divalent metal cation</name>
        <dbReference type="ChEBI" id="CHEBI:60240"/>
        <label>1</label>
    </ligand>
</feature>
<dbReference type="Pfam" id="PF01026">
    <property type="entry name" value="TatD_DNase"/>
    <property type="match status" value="1"/>
</dbReference>
<dbReference type="PANTHER" id="PTHR46124:SF2">
    <property type="entry name" value="D-AMINOACYL-TRNA DEACYLASE"/>
    <property type="match status" value="1"/>
</dbReference>
<dbReference type="InterPro" id="IPR032466">
    <property type="entry name" value="Metal_Hydrolase"/>
</dbReference>
<evidence type="ECO:0000256" key="1">
    <source>
        <dbReference type="PIRSR" id="PIRSR005902-1"/>
    </source>
</evidence>
<reference evidence="2 3" key="1">
    <citation type="submission" date="2017-10" db="EMBL/GenBank/DDBJ databases">
        <title>Sequencing the genomes of 1000 actinobacteria strains.</title>
        <authorList>
            <person name="Klenk H.-P."/>
        </authorList>
    </citation>
    <scope>NUCLEOTIDE SEQUENCE [LARGE SCALE GENOMIC DNA]</scope>
    <source>
        <strain evidence="2 3">DSM 18966</strain>
    </source>
</reference>
<dbReference type="Proteomes" id="UP000225548">
    <property type="component" value="Unassembled WGS sequence"/>
</dbReference>
<dbReference type="EMBL" id="PDJG01000001">
    <property type="protein sequence ID" value="PFG32318.1"/>
    <property type="molecule type" value="Genomic_DNA"/>
</dbReference>
<gene>
    <name evidence="2" type="ORF">ATL42_0141</name>
</gene>
<dbReference type="PANTHER" id="PTHR46124">
    <property type="entry name" value="D-AMINOACYL-TRNA DEACYLASE"/>
    <property type="match status" value="1"/>
</dbReference>
<dbReference type="OrthoDB" id="9810005at2"/>
<keyword evidence="3" id="KW-1185">Reference proteome</keyword>
<feature type="binding site" evidence="1">
    <location>
        <position position="24"/>
    </location>
    <ligand>
        <name>a divalent metal cation</name>
        <dbReference type="ChEBI" id="CHEBI:60240"/>
        <label>1</label>
    </ligand>
</feature>